<keyword evidence="1" id="KW-0472">Membrane</keyword>
<evidence type="ECO:0000313" key="3">
    <source>
        <dbReference type="Proteomes" id="UP000467240"/>
    </source>
</evidence>
<feature type="transmembrane region" description="Helical" evidence="1">
    <location>
        <begin position="42"/>
        <end position="59"/>
    </location>
</feature>
<dbReference type="Proteomes" id="UP000467240">
    <property type="component" value="Unassembled WGS sequence"/>
</dbReference>
<gene>
    <name evidence="2" type="ORF">F8O01_03730</name>
</gene>
<organism evidence="2 3">
    <name type="scientific">Pseudoclavibacter chungangensis</name>
    <dbReference type="NCBI Taxonomy" id="587635"/>
    <lineage>
        <taxon>Bacteria</taxon>
        <taxon>Bacillati</taxon>
        <taxon>Actinomycetota</taxon>
        <taxon>Actinomycetes</taxon>
        <taxon>Micrococcales</taxon>
        <taxon>Microbacteriaceae</taxon>
        <taxon>Pseudoclavibacter</taxon>
    </lineage>
</organism>
<keyword evidence="1" id="KW-0812">Transmembrane</keyword>
<accession>A0A7J5C1Z9</accession>
<protein>
    <submittedName>
        <fullName evidence="2">Uncharacterized protein</fullName>
    </submittedName>
</protein>
<dbReference type="RefSeq" id="WP_158039549.1">
    <property type="nucleotide sequence ID" value="NZ_JACCFV010000001.1"/>
</dbReference>
<keyword evidence="1" id="KW-1133">Transmembrane helix</keyword>
<proteinExistence type="predicted"/>
<feature type="transmembrane region" description="Helical" evidence="1">
    <location>
        <begin position="16"/>
        <end position="36"/>
    </location>
</feature>
<comment type="caution">
    <text evidence="2">The sequence shown here is derived from an EMBL/GenBank/DDBJ whole genome shotgun (WGS) entry which is preliminary data.</text>
</comment>
<keyword evidence="3" id="KW-1185">Reference proteome</keyword>
<name>A0A7J5C1Z9_9MICO</name>
<sequence length="70" mass="7896">MVARNRRVRTARLEMWLGLSGFFAGMALLQLVTAFVVRADPVLPLVLAVVLAVTFGTLLRRWVVLRRSDE</sequence>
<dbReference type="EMBL" id="WBJZ01000004">
    <property type="protein sequence ID" value="KAB1660051.1"/>
    <property type="molecule type" value="Genomic_DNA"/>
</dbReference>
<evidence type="ECO:0000313" key="2">
    <source>
        <dbReference type="EMBL" id="KAB1660051.1"/>
    </source>
</evidence>
<dbReference type="AlphaFoldDB" id="A0A7J5C1Z9"/>
<evidence type="ECO:0000256" key="1">
    <source>
        <dbReference type="SAM" id="Phobius"/>
    </source>
</evidence>
<reference evidence="2 3" key="1">
    <citation type="submission" date="2019-09" db="EMBL/GenBank/DDBJ databases">
        <title>Phylogeny of genus Pseudoclavibacter and closely related genus.</title>
        <authorList>
            <person name="Li Y."/>
        </authorList>
    </citation>
    <scope>NUCLEOTIDE SEQUENCE [LARGE SCALE GENOMIC DNA]</scope>
    <source>
        <strain evidence="2 3">DSM 23821</strain>
    </source>
</reference>